<dbReference type="EMBL" id="AZGY01000001">
    <property type="protein sequence ID" value="OAA33303.1"/>
    <property type="molecule type" value="Genomic_DNA"/>
</dbReference>
<dbReference type="OrthoDB" id="5689at2759"/>
<evidence type="ECO:0000313" key="5">
    <source>
        <dbReference type="Proteomes" id="UP000078544"/>
    </source>
</evidence>
<evidence type="ECO:0000256" key="1">
    <source>
        <dbReference type="ARBA" id="ARBA00022679"/>
    </source>
</evidence>
<keyword evidence="1 4" id="KW-0808">Transferase</keyword>
<dbReference type="InterPro" id="IPR050832">
    <property type="entry name" value="Bact_Acetyltransf"/>
</dbReference>
<dbReference type="PROSITE" id="PS51186">
    <property type="entry name" value="GNAT"/>
    <property type="match status" value="1"/>
</dbReference>
<gene>
    <name evidence="4" type="ORF">AAL_00768</name>
</gene>
<dbReference type="InterPro" id="IPR000182">
    <property type="entry name" value="GNAT_dom"/>
</dbReference>
<name>A0A166V5Y6_9HYPO</name>
<dbReference type="PANTHER" id="PTHR43877:SF1">
    <property type="entry name" value="ACETYLTRANSFERASE"/>
    <property type="match status" value="1"/>
</dbReference>
<dbReference type="STRING" id="1081109.A0A166V5Y6"/>
<dbReference type="SUPFAM" id="SSF55729">
    <property type="entry name" value="Acyl-CoA N-acyltransferases (Nat)"/>
    <property type="match status" value="1"/>
</dbReference>
<dbReference type="GO" id="GO:0016747">
    <property type="term" value="F:acyltransferase activity, transferring groups other than amino-acyl groups"/>
    <property type="evidence" value="ECO:0007669"/>
    <property type="project" value="InterPro"/>
</dbReference>
<reference evidence="4 5" key="1">
    <citation type="journal article" date="2016" name="Genome Biol. Evol.">
        <title>Divergent and convergent evolution of fungal pathogenicity.</title>
        <authorList>
            <person name="Shang Y."/>
            <person name="Xiao G."/>
            <person name="Zheng P."/>
            <person name="Cen K."/>
            <person name="Zhan S."/>
            <person name="Wang C."/>
        </authorList>
    </citation>
    <scope>NUCLEOTIDE SEQUENCE [LARGE SCALE GENOMIC DNA]</scope>
    <source>
        <strain evidence="4 5">RCEF 2490</strain>
    </source>
</reference>
<accession>A0A166V5Y6</accession>
<sequence>MESSLHFRIASPADATAVHHLVEGAFRTQDSRTDWTGSAELAHSFRLDLADVEARIANPEIVTLVVHNQDSVMVGTIQVSKRGSGYGRLSMIAVDDRYQRSGVGTQILAFAENYCRKVWGVEKFSLNALSTRKALMEWYIRHGYRKVGETRPFPRDDFPELELPDDLCFVELEKDFPGDLAH</sequence>
<dbReference type="CDD" id="cd04301">
    <property type="entry name" value="NAT_SF"/>
    <property type="match status" value="1"/>
</dbReference>
<evidence type="ECO:0000259" key="3">
    <source>
        <dbReference type="PROSITE" id="PS51186"/>
    </source>
</evidence>
<dbReference type="Proteomes" id="UP000078544">
    <property type="component" value="Unassembled WGS sequence"/>
</dbReference>
<evidence type="ECO:0000313" key="4">
    <source>
        <dbReference type="EMBL" id="OAA33303.1"/>
    </source>
</evidence>
<dbReference type="Gene3D" id="3.40.630.30">
    <property type="match status" value="1"/>
</dbReference>
<comment type="caution">
    <text evidence="4">The sequence shown here is derived from an EMBL/GenBank/DDBJ whole genome shotgun (WGS) entry which is preliminary data.</text>
</comment>
<evidence type="ECO:0000256" key="2">
    <source>
        <dbReference type="ARBA" id="ARBA00023315"/>
    </source>
</evidence>
<feature type="domain" description="N-acetyltransferase" evidence="3">
    <location>
        <begin position="5"/>
        <end position="177"/>
    </location>
</feature>
<proteinExistence type="predicted"/>
<dbReference type="Pfam" id="PF13673">
    <property type="entry name" value="Acetyltransf_10"/>
    <property type="match status" value="1"/>
</dbReference>
<dbReference type="InterPro" id="IPR016181">
    <property type="entry name" value="Acyl_CoA_acyltransferase"/>
</dbReference>
<keyword evidence="2 4" id="KW-0012">Acyltransferase</keyword>
<keyword evidence="5" id="KW-1185">Reference proteome</keyword>
<dbReference type="AlphaFoldDB" id="A0A166V5Y6"/>
<dbReference type="PANTHER" id="PTHR43877">
    <property type="entry name" value="AMINOALKYLPHOSPHONATE N-ACETYLTRANSFERASE-RELATED-RELATED"/>
    <property type="match status" value="1"/>
</dbReference>
<protein>
    <submittedName>
        <fullName evidence="4">Acyl-CoA N-acyltransferase</fullName>
    </submittedName>
</protein>
<organism evidence="4 5">
    <name type="scientific">Moelleriella libera RCEF 2490</name>
    <dbReference type="NCBI Taxonomy" id="1081109"/>
    <lineage>
        <taxon>Eukaryota</taxon>
        <taxon>Fungi</taxon>
        <taxon>Dikarya</taxon>
        <taxon>Ascomycota</taxon>
        <taxon>Pezizomycotina</taxon>
        <taxon>Sordariomycetes</taxon>
        <taxon>Hypocreomycetidae</taxon>
        <taxon>Hypocreales</taxon>
        <taxon>Clavicipitaceae</taxon>
        <taxon>Moelleriella</taxon>
    </lineage>
</organism>